<dbReference type="SUPFAM" id="SSF48452">
    <property type="entry name" value="TPR-like"/>
    <property type="match status" value="1"/>
</dbReference>
<dbReference type="PROSITE" id="PS50943">
    <property type="entry name" value="HTH_CROC1"/>
    <property type="match status" value="1"/>
</dbReference>
<dbReference type="AlphaFoldDB" id="A0A415E1X1"/>
<dbReference type="InterPro" id="IPR019734">
    <property type="entry name" value="TPR_rpt"/>
</dbReference>
<organism evidence="3 4">
    <name type="scientific">Emergencia timonensis</name>
    <dbReference type="NCBI Taxonomy" id="1776384"/>
    <lineage>
        <taxon>Bacteria</taxon>
        <taxon>Bacillati</taxon>
        <taxon>Bacillota</taxon>
        <taxon>Clostridia</taxon>
        <taxon>Peptostreptococcales</taxon>
        <taxon>Anaerovoracaceae</taxon>
        <taxon>Emergencia</taxon>
    </lineage>
</organism>
<dbReference type="SMART" id="SM00530">
    <property type="entry name" value="HTH_XRE"/>
    <property type="match status" value="1"/>
</dbReference>
<dbReference type="EMBL" id="QRMS01000003">
    <property type="protein sequence ID" value="RHJ87558.1"/>
    <property type="molecule type" value="Genomic_DNA"/>
</dbReference>
<dbReference type="OrthoDB" id="9812495at2"/>
<gene>
    <name evidence="3" type="ORF">DW099_12765</name>
</gene>
<comment type="caution">
    <text evidence="3">The sequence shown here is derived from an EMBL/GenBank/DDBJ whole genome shotgun (WGS) entry which is preliminary data.</text>
</comment>
<dbReference type="InterPro" id="IPR001387">
    <property type="entry name" value="Cro/C1-type_HTH"/>
</dbReference>
<dbReference type="PANTHER" id="PTHR46558:SF11">
    <property type="entry name" value="HTH-TYPE TRANSCRIPTIONAL REGULATOR XRE"/>
    <property type="match status" value="1"/>
</dbReference>
<name>A0A415E1X1_9FIRM</name>
<dbReference type="SUPFAM" id="SSF47413">
    <property type="entry name" value="lambda repressor-like DNA-binding domains"/>
    <property type="match status" value="1"/>
</dbReference>
<keyword evidence="4" id="KW-1185">Reference proteome</keyword>
<sequence length="373" mass="43227">MKEINIAQTIIDKRKEKGITQEDLAEYIGVSKASVSKWETGQSYPDITLLPQLAAFFNISIDELMDYSPQLTGPDIKKLYHKLSKDFSEKPFEEVYREYEALLKKYYSCFPFLLQMCVLLVNHYMLAEGKVRQEELLEKIIELCLRIKRENDDMSMATQANQLHGICLLMLNRPAEVVDLLETDERYLTSSHSGILANAYLAMGKKERAEEVLQGDIYSHLMTIINEIPMLLSTSMNQPQKAEQIIERMFSMIELFNIERLNFNAVLILCLAAGETYITLGQPEKAMEYLRKYTDICCNLQMPMRIRGDDFFDHIDATLNKLEIGSEAPRDESLIRESMFCALKENPAFSQLAELPEFQYLLKRLERYRGEEK</sequence>
<dbReference type="Gene3D" id="1.25.40.10">
    <property type="entry name" value="Tetratricopeptide repeat domain"/>
    <property type="match status" value="1"/>
</dbReference>
<proteinExistence type="predicted"/>
<dbReference type="GO" id="GO:0003677">
    <property type="term" value="F:DNA binding"/>
    <property type="evidence" value="ECO:0007669"/>
    <property type="project" value="UniProtKB-KW"/>
</dbReference>
<evidence type="ECO:0000256" key="1">
    <source>
        <dbReference type="ARBA" id="ARBA00023125"/>
    </source>
</evidence>
<dbReference type="Pfam" id="PF01381">
    <property type="entry name" value="HTH_3"/>
    <property type="match status" value="1"/>
</dbReference>
<dbReference type="Gene3D" id="1.10.260.40">
    <property type="entry name" value="lambda repressor-like DNA-binding domains"/>
    <property type="match status" value="1"/>
</dbReference>
<dbReference type="Pfam" id="PF13181">
    <property type="entry name" value="TPR_8"/>
    <property type="match status" value="1"/>
</dbReference>
<keyword evidence="1" id="KW-0238">DNA-binding</keyword>
<dbReference type="InterPro" id="IPR011990">
    <property type="entry name" value="TPR-like_helical_dom_sf"/>
</dbReference>
<evidence type="ECO:0000259" key="2">
    <source>
        <dbReference type="PROSITE" id="PS50943"/>
    </source>
</evidence>
<dbReference type="Proteomes" id="UP000284841">
    <property type="component" value="Unassembled WGS sequence"/>
</dbReference>
<evidence type="ECO:0000313" key="3">
    <source>
        <dbReference type="EMBL" id="RHJ87558.1"/>
    </source>
</evidence>
<dbReference type="RefSeq" id="WP_118335940.1">
    <property type="nucleotide sequence ID" value="NZ_AP025567.1"/>
</dbReference>
<protein>
    <submittedName>
        <fullName evidence="3">XRE family transcriptional regulator</fullName>
    </submittedName>
</protein>
<reference evidence="3 4" key="1">
    <citation type="submission" date="2018-08" db="EMBL/GenBank/DDBJ databases">
        <title>A genome reference for cultivated species of the human gut microbiota.</title>
        <authorList>
            <person name="Zou Y."/>
            <person name="Xue W."/>
            <person name="Luo G."/>
        </authorList>
    </citation>
    <scope>NUCLEOTIDE SEQUENCE [LARGE SCALE GENOMIC DNA]</scope>
    <source>
        <strain evidence="3 4">AM07-24</strain>
    </source>
</reference>
<evidence type="ECO:0000313" key="4">
    <source>
        <dbReference type="Proteomes" id="UP000284841"/>
    </source>
</evidence>
<dbReference type="InterPro" id="IPR010982">
    <property type="entry name" value="Lambda_DNA-bd_dom_sf"/>
</dbReference>
<dbReference type="STRING" id="1776384.GCA_900086585_01125"/>
<feature type="domain" description="HTH cro/C1-type" evidence="2">
    <location>
        <begin position="10"/>
        <end position="64"/>
    </location>
</feature>
<dbReference type="CDD" id="cd00093">
    <property type="entry name" value="HTH_XRE"/>
    <property type="match status" value="1"/>
</dbReference>
<dbReference type="PANTHER" id="PTHR46558">
    <property type="entry name" value="TRACRIPTIONAL REGULATORY PROTEIN-RELATED-RELATED"/>
    <property type="match status" value="1"/>
</dbReference>
<accession>A0A415E1X1</accession>